<dbReference type="PANTHER" id="PTHR30537">
    <property type="entry name" value="HTH-TYPE TRANSCRIPTIONAL REGULATOR"/>
    <property type="match status" value="1"/>
</dbReference>
<comment type="similarity">
    <text evidence="1">Belongs to the LysR transcriptional regulatory family.</text>
</comment>
<dbReference type="InterPro" id="IPR058163">
    <property type="entry name" value="LysR-type_TF_proteobact-type"/>
</dbReference>
<reference evidence="7" key="1">
    <citation type="journal article" date="2019" name="Int. J. Syst. Evol. Microbiol.">
        <title>The Global Catalogue of Microorganisms (GCM) 10K type strain sequencing project: providing services to taxonomists for standard genome sequencing and annotation.</title>
        <authorList>
            <consortium name="The Broad Institute Genomics Platform"/>
            <consortium name="The Broad Institute Genome Sequencing Center for Infectious Disease"/>
            <person name="Wu L."/>
            <person name="Ma J."/>
        </authorList>
    </citation>
    <scope>NUCLEOTIDE SEQUENCE [LARGE SCALE GENOMIC DNA]</scope>
    <source>
        <strain evidence="7">KCTC 52168</strain>
    </source>
</reference>
<keyword evidence="7" id="KW-1185">Reference proteome</keyword>
<dbReference type="InterPro" id="IPR000847">
    <property type="entry name" value="LysR_HTH_N"/>
</dbReference>
<dbReference type="InterPro" id="IPR005119">
    <property type="entry name" value="LysR_subst-bd"/>
</dbReference>
<evidence type="ECO:0000259" key="5">
    <source>
        <dbReference type="PROSITE" id="PS50931"/>
    </source>
</evidence>
<accession>A0ABV7HAT2</accession>
<dbReference type="Gene3D" id="1.10.10.10">
    <property type="entry name" value="Winged helix-like DNA-binding domain superfamily/Winged helix DNA-binding domain"/>
    <property type="match status" value="1"/>
</dbReference>
<keyword evidence="3" id="KW-0238">DNA-binding</keyword>
<evidence type="ECO:0000256" key="3">
    <source>
        <dbReference type="ARBA" id="ARBA00023125"/>
    </source>
</evidence>
<name>A0ABV7HAT2_9BURK</name>
<gene>
    <name evidence="6" type="ORF">ACFOEN_14730</name>
</gene>
<dbReference type="InterPro" id="IPR036390">
    <property type="entry name" value="WH_DNA-bd_sf"/>
</dbReference>
<evidence type="ECO:0000256" key="2">
    <source>
        <dbReference type="ARBA" id="ARBA00023015"/>
    </source>
</evidence>
<dbReference type="PROSITE" id="PS50931">
    <property type="entry name" value="HTH_LYSR"/>
    <property type="match status" value="1"/>
</dbReference>
<dbReference type="Pfam" id="PF03466">
    <property type="entry name" value="LysR_substrate"/>
    <property type="match status" value="1"/>
</dbReference>
<organism evidence="6 7">
    <name type="scientific">Piscinibacterium candidicorallinum</name>
    <dbReference type="NCBI Taxonomy" id="1793872"/>
    <lineage>
        <taxon>Bacteria</taxon>
        <taxon>Pseudomonadati</taxon>
        <taxon>Pseudomonadota</taxon>
        <taxon>Betaproteobacteria</taxon>
        <taxon>Burkholderiales</taxon>
        <taxon>Piscinibacterium</taxon>
    </lineage>
</organism>
<keyword evidence="2" id="KW-0805">Transcription regulation</keyword>
<dbReference type="Proteomes" id="UP001595556">
    <property type="component" value="Unassembled WGS sequence"/>
</dbReference>
<proteinExistence type="inferred from homology"/>
<protein>
    <submittedName>
        <fullName evidence="6">LysR substrate-binding domain-containing protein</fullName>
    </submittedName>
</protein>
<dbReference type="CDD" id="cd08432">
    <property type="entry name" value="PBP2_GcdR_TrpI_HvrB_AmpR_like"/>
    <property type="match status" value="1"/>
</dbReference>
<dbReference type="SUPFAM" id="SSF53850">
    <property type="entry name" value="Periplasmic binding protein-like II"/>
    <property type="match status" value="1"/>
</dbReference>
<dbReference type="PANTHER" id="PTHR30537:SF26">
    <property type="entry name" value="GLYCINE CLEAVAGE SYSTEM TRANSCRIPTIONAL ACTIVATOR"/>
    <property type="match status" value="1"/>
</dbReference>
<keyword evidence="4" id="KW-0804">Transcription</keyword>
<dbReference type="EMBL" id="JBHRTI010000010">
    <property type="protein sequence ID" value="MFC3148882.1"/>
    <property type="molecule type" value="Genomic_DNA"/>
</dbReference>
<dbReference type="Gene3D" id="3.40.190.10">
    <property type="entry name" value="Periplasmic binding protein-like II"/>
    <property type="match status" value="2"/>
</dbReference>
<dbReference type="PRINTS" id="PR00039">
    <property type="entry name" value="HTHLYSR"/>
</dbReference>
<evidence type="ECO:0000313" key="7">
    <source>
        <dbReference type="Proteomes" id="UP001595556"/>
    </source>
</evidence>
<dbReference type="InterPro" id="IPR036388">
    <property type="entry name" value="WH-like_DNA-bd_sf"/>
</dbReference>
<sequence>MTRRARTRPIQLDSLRGFDAAARHLSFTQAAKELSLTQSSISRQVAALEDDVGQPLFTRKTRALELTHAGHRLAQAVRKALAEVDASVQELRSGQTQRRVAITTFPSFASLWLIPRLPAFSRVAPGVELRIDSTELKVDLVAEQFDVAIRLTRADTAPRDAIALTMEDYTPVLAPSLIERHGPVKTPQDLARFTQLVMEDAGTSSREHNWPEWLALAGVKNVKPAARLVFNFIDQTLQAAARGQGVALGRRPFIDDFIERGELVAPFSQRLPSRYGYFLLRNPERADAPEVKAFCDWLVSQFAHHSL</sequence>
<dbReference type="RefSeq" id="WP_414859608.1">
    <property type="nucleotide sequence ID" value="NZ_CP180191.1"/>
</dbReference>
<feature type="domain" description="HTH lysR-type" evidence="5">
    <location>
        <begin position="10"/>
        <end position="67"/>
    </location>
</feature>
<evidence type="ECO:0000256" key="4">
    <source>
        <dbReference type="ARBA" id="ARBA00023163"/>
    </source>
</evidence>
<dbReference type="SUPFAM" id="SSF46785">
    <property type="entry name" value="Winged helix' DNA-binding domain"/>
    <property type="match status" value="1"/>
</dbReference>
<evidence type="ECO:0000313" key="6">
    <source>
        <dbReference type="EMBL" id="MFC3148882.1"/>
    </source>
</evidence>
<evidence type="ECO:0000256" key="1">
    <source>
        <dbReference type="ARBA" id="ARBA00009437"/>
    </source>
</evidence>
<dbReference type="Pfam" id="PF00126">
    <property type="entry name" value="HTH_1"/>
    <property type="match status" value="1"/>
</dbReference>
<comment type="caution">
    <text evidence="6">The sequence shown here is derived from an EMBL/GenBank/DDBJ whole genome shotgun (WGS) entry which is preliminary data.</text>
</comment>